<feature type="compositionally biased region" description="Pro residues" evidence="2">
    <location>
        <begin position="8"/>
        <end position="19"/>
    </location>
</feature>
<dbReference type="PRINTS" id="PR00625">
    <property type="entry name" value="JDOMAIN"/>
</dbReference>
<dbReference type="EMBL" id="CP119916">
    <property type="protein sequence ID" value="WFD14398.1"/>
    <property type="molecule type" value="Genomic_DNA"/>
</dbReference>
<sequence length="250" mass="28894">MTEGAPLAPGPPPGPPPRPPRVRRKIVVDESKLSRMCECADTPAKERHAQSQRREVDRVLTRAFRMNPYDILDLTQDADEKTIQKSYRKKSLLIHPDKMTEDQARAEEAFDLLKKSLDHLLDENRRKALDETVTSARCLALRELGLPMTLTNEEIELEKVPGGRLDQIAPSFEDRIKIYVKDIVLDEELKKRKYEAEIEAAKLRMDAEEERKRRAELDTAWEEAREDRVQGWRSFNKTTKRRKKGPAVLG</sequence>
<dbReference type="AlphaFoldDB" id="A0AAJ5YXX0"/>
<evidence type="ECO:0000313" key="5">
    <source>
        <dbReference type="Proteomes" id="UP001217582"/>
    </source>
</evidence>
<evidence type="ECO:0000256" key="1">
    <source>
        <dbReference type="SAM" id="Coils"/>
    </source>
</evidence>
<accession>A0AAJ5YXX0</accession>
<dbReference type="Proteomes" id="UP001217582">
    <property type="component" value="Chromosome 1"/>
</dbReference>
<dbReference type="SMART" id="SM00271">
    <property type="entry name" value="DnaJ"/>
    <property type="match status" value="1"/>
</dbReference>
<dbReference type="InterPro" id="IPR001623">
    <property type="entry name" value="DnaJ_domain"/>
</dbReference>
<feature type="coiled-coil region" evidence="1">
    <location>
        <begin position="184"/>
        <end position="227"/>
    </location>
</feature>
<organism evidence="4 5">
    <name type="scientific">Malassezia arunalokei</name>
    <dbReference type="NCBI Taxonomy" id="1514897"/>
    <lineage>
        <taxon>Eukaryota</taxon>
        <taxon>Fungi</taxon>
        <taxon>Dikarya</taxon>
        <taxon>Basidiomycota</taxon>
        <taxon>Ustilaginomycotina</taxon>
        <taxon>Malasseziomycetes</taxon>
        <taxon>Malasseziales</taxon>
        <taxon>Malasseziaceae</taxon>
        <taxon>Malassezia</taxon>
    </lineage>
</organism>
<dbReference type="CDD" id="cd06257">
    <property type="entry name" value="DnaJ"/>
    <property type="match status" value="1"/>
</dbReference>
<name>A0AAJ5YXX0_9BASI</name>
<dbReference type="Pfam" id="PF00226">
    <property type="entry name" value="DnaJ"/>
    <property type="match status" value="1"/>
</dbReference>
<dbReference type="Gene3D" id="1.10.287.110">
    <property type="entry name" value="DnaJ domain"/>
    <property type="match status" value="1"/>
</dbReference>
<evidence type="ECO:0000313" key="4">
    <source>
        <dbReference type="EMBL" id="WFD14398.1"/>
    </source>
</evidence>
<evidence type="ECO:0000259" key="3">
    <source>
        <dbReference type="PROSITE" id="PS50076"/>
    </source>
</evidence>
<proteinExistence type="predicted"/>
<dbReference type="PANTHER" id="PTHR46620:SF1">
    <property type="entry name" value="J DOMAIN-CONTAINING PROTEIN SPF31"/>
    <property type="match status" value="1"/>
</dbReference>
<feature type="region of interest" description="Disordered" evidence="2">
    <location>
        <begin position="1"/>
        <end position="23"/>
    </location>
</feature>
<keyword evidence="5" id="KW-1185">Reference proteome</keyword>
<dbReference type="PROSITE" id="PS50076">
    <property type="entry name" value="DNAJ_2"/>
    <property type="match status" value="1"/>
</dbReference>
<protein>
    <submittedName>
        <fullName evidence="4">DnaJ sub C member 8</fullName>
    </submittedName>
</protein>
<dbReference type="SUPFAM" id="SSF46565">
    <property type="entry name" value="Chaperone J-domain"/>
    <property type="match status" value="1"/>
</dbReference>
<gene>
    <name evidence="4" type="primary">spf31</name>
    <name evidence="4" type="ORF">MARU1_000403</name>
</gene>
<keyword evidence="1" id="KW-0175">Coiled coil</keyword>
<evidence type="ECO:0000256" key="2">
    <source>
        <dbReference type="SAM" id="MobiDB-lite"/>
    </source>
</evidence>
<reference evidence="4 5" key="1">
    <citation type="submission" date="2023-03" db="EMBL/GenBank/DDBJ databases">
        <title>Mating type loci evolution in Malassezia.</title>
        <authorList>
            <person name="Coelho M.A."/>
        </authorList>
    </citation>
    <scope>NUCLEOTIDE SEQUENCE [LARGE SCALE GENOMIC DNA]</scope>
    <source>
        <strain evidence="4 5">CBS 13387</strain>
    </source>
</reference>
<dbReference type="PANTHER" id="PTHR46620">
    <property type="entry name" value="J DOMAIN-CONTAINING PROTEIN SPF31"/>
    <property type="match status" value="1"/>
</dbReference>
<dbReference type="InterPro" id="IPR036869">
    <property type="entry name" value="J_dom_sf"/>
</dbReference>
<feature type="domain" description="J" evidence="3">
    <location>
        <begin position="67"/>
        <end position="133"/>
    </location>
</feature>